<evidence type="ECO:0000313" key="2">
    <source>
        <dbReference type="EMBL" id="KGT77247.1"/>
    </source>
</evidence>
<name>A0A0A3XS19_BRAJP</name>
<feature type="compositionally biased region" description="Low complexity" evidence="1">
    <location>
        <begin position="36"/>
        <end position="53"/>
    </location>
</feature>
<dbReference type="EMBL" id="JRPN01000018">
    <property type="protein sequence ID" value="KGT77247.1"/>
    <property type="molecule type" value="Genomic_DNA"/>
</dbReference>
<accession>A0A0A3XS19</accession>
<dbReference type="Proteomes" id="UP000030377">
    <property type="component" value="Unassembled WGS sequence"/>
</dbReference>
<protein>
    <submittedName>
        <fullName evidence="2">Uncharacterized protein</fullName>
    </submittedName>
</protein>
<dbReference type="AlphaFoldDB" id="A0A0A3XS19"/>
<reference evidence="2 3" key="1">
    <citation type="submission" date="2014-09" db="EMBL/GenBank/DDBJ databases">
        <title>Draft genome of Bradyrhizobium japonicum Is-34.</title>
        <authorList>
            <person name="Tsurumaru H."/>
            <person name="Yamakawa T."/>
            <person name="Hashimoto S."/>
            <person name="Okizaki K."/>
            <person name="Kanesaki Y."/>
            <person name="Yoshikawa H."/>
            <person name="Yajima S."/>
        </authorList>
    </citation>
    <scope>NUCLEOTIDE SEQUENCE [LARGE SCALE GENOMIC DNA]</scope>
    <source>
        <strain evidence="2 3">Is-34</strain>
    </source>
</reference>
<comment type="caution">
    <text evidence="2">The sequence shown here is derived from an EMBL/GenBank/DDBJ whole genome shotgun (WGS) entry which is preliminary data.</text>
</comment>
<organism evidence="2 3">
    <name type="scientific">Bradyrhizobium japonicum</name>
    <dbReference type="NCBI Taxonomy" id="375"/>
    <lineage>
        <taxon>Bacteria</taxon>
        <taxon>Pseudomonadati</taxon>
        <taxon>Pseudomonadota</taxon>
        <taxon>Alphaproteobacteria</taxon>
        <taxon>Hyphomicrobiales</taxon>
        <taxon>Nitrobacteraceae</taxon>
        <taxon>Bradyrhizobium</taxon>
    </lineage>
</organism>
<gene>
    <name evidence="2" type="ORF">MA20_21850</name>
</gene>
<evidence type="ECO:0000313" key="3">
    <source>
        <dbReference type="Proteomes" id="UP000030377"/>
    </source>
</evidence>
<evidence type="ECO:0000256" key="1">
    <source>
        <dbReference type="SAM" id="MobiDB-lite"/>
    </source>
</evidence>
<feature type="region of interest" description="Disordered" evidence="1">
    <location>
        <begin position="36"/>
        <end position="70"/>
    </location>
</feature>
<feature type="compositionally biased region" description="Basic and acidic residues" evidence="1">
    <location>
        <begin position="57"/>
        <end position="70"/>
    </location>
</feature>
<proteinExistence type="predicted"/>
<sequence>MGRFFGIWRGGVKAYSTVVPDKRRMRSVARMERSAIRGSASAARSPGSRCAPSGLRVTERACPKTRSDHP</sequence>